<keyword evidence="2" id="KW-1185">Reference proteome</keyword>
<protein>
    <submittedName>
        <fullName evidence="1">Uncharacterized protein</fullName>
    </submittedName>
</protein>
<comment type="caution">
    <text evidence="1">The sequence shown here is derived from an EMBL/GenBank/DDBJ whole genome shotgun (WGS) entry which is preliminary data.</text>
</comment>
<dbReference type="EMBL" id="JAIRBM010000009">
    <property type="protein sequence ID" value="MBZ6077354.1"/>
    <property type="molecule type" value="Genomic_DNA"/>
</dbReference>
<gene>
    <name evidence="1" type="ORF">K9B37_13820</name>
</gene>
<evidence type="ECO:0000313" key="1">
    <source>
        <dbReference type="EMBL" id="MBZ6077354.1"/>
    </source>
</evidence>
<evidence type="ECO:0000313" key="2">
    <source>
        <dbReference type="Proteomes" id="UP000704176"/>
    </source>
</evidence>
<reference evidence="1 2" key="1">
    <citation type="submission" date="2021-09" db="EMBL/GenBank/DDBJ databases">
        <title>The complete genome sequence of a new microorganism.</title>
        <authorList>
            <person name="Zi Z."/>
        </authorList>
    </citation>
    <scope>NUCLEOTIDE SEQUENCE [LARGE SCALE GENOMIC DNA]</scope>
    <source>
        <strain evidence="1 2">WGZ8</strain>
    </source>
</reference>
<organism evidence="1 2">
    <name type="scientific">Microvirga puerhi</name>
    <dbReference type="NCBI Taxonomy" id="2876078"/>
    <lineage>
        <taxon>Bacteria</taxon>
        <taxon>Pseudomonadati</taxon>
        <taxon>Pseudomonadota</taxon>
        <taxon>Alphaproteobacteria</taxon>
        <taxon>Hyphomicrobiales</taxon>
        <taxon>Methylobacteriaceae</taxon>
        <taxon>Microvirga</taxon>
    </lineage>
</organism>
<name>A0ABS7VPB7_9HYPH</name>
<sequence>MPLGAIHGPSIDREKRIPLLLEFLRSREQAYSAISEVGGGREIGAIATSEWLSPPFEAACGALPELDFFEGSPPSDSSLYLRTDAIFLW</sequence>
<dbReference type="RefSeq" id="WP_224313713.1">
    <property type="nucleotide sequence ID" value="NZ_JAIRBM010000009.1"/>
</dbReference>
<accession>A0ABS7VPB7</accession>
<dbReference type="Proteomes" id="UP000704176">
    <property type="component" value="Unassembled WGS sequence"/>
</dbReference>
<proteinExistence type="predicted"/>